<organism evidence="5 6">
    <name type="scientific">Meloidogyne graminicola</name>
    <dbReference type="NCBI Taxonomy" id="189291"/>
    <lineage>
        <taxon>Eukaryota</taxon>
        <taxon>Metazoa</taxon>
        <taxon>Ecdysozoa</taxon>
        <taxon>Nematoda</taxon>
        <taxon>Chromadorea</taxon>
        <taxon>Rhabditida</taxon>
        <taxon>Tylenchina</taxon>
        <taxon>Tylenchomorpha</taxon>
        <taxon>Tylenchoidea</taxon>
        <taxon>Meloidogynidae</taxon>
        <taxon>Meloidogyninae</taxon>
        <taxon>Meloidogyne</taxon>
    </lineage>
</organism>
<comment type="caution">
    <text evidence="5">The sequence shown here is derived from an EMBL/GenBank/DDBJ whole genome shotgun (WGS) entry which is preliminary data.</text>
</comment>
<feature type="compositionally biased region" description="Low complexity" evidence="2">
    <location>
        <begin position="231"/>
        <end position="245"/>
    </location>
</feature>
<evidence type="ECO:0000256" key="1">
    <source>
        <dbReference type="ARBA" id="ARBA00022737"/>
    </source>
</evidence>
<evidence type="ECO:0000256" key="3">
    <source>
        <dbReference type="SAM" id="Phobius"/>
    </source>
</evidence>
<gene>
    <name evidence="5" type="ORF">Mgra_00007693</name>
</gene>
<proteinExistence type="predicted"/>
<evidence type="ECO:0000259" key="4">
    <source>
        <dbReference type="SMART" id="SM01088"/>
    </source>
</evidence>
<evidence type="ECO:0000313" key="6">
    <source>
        <dbReference type="Proteomes" id="UP000605970"/>
    </source>
</evidence>
<feature type="compositionally biased region" description="Pro residues" evidence="2">
    <location>
        <begin position="187"/>
        <end position="199"/>
    </location>
</feature>
<name>A0A8S9ZHV2_9BILA</name>
<protein>
    <submittedName>
        <fullName evidence="5">Col_cuticle_N domain-containing protein</fullName>
    </submittedName>
</protein>
<dbReference type="InterPro" id="IPR002486">
    <property type="entry name" value="Col_cuticle_N"/>
</dbReference>
<feature type="compositionally biased region" description="Low complexity" evidence="2">
    <location>
        <begin position="165"/>
        <end position="175"/>
    </location>
</feature>
<dbReference type="Pfam" id="PF01391">
    <property type="entry name" value="Collagen"/>
    <property type="match status" value="1"/>
</dbReference>
<dbReference type="PANTHER" id="PTHR24637:SF421">
    <property type="entry name" value="CUTICLE COLLAGEN DPY-2"/>
    <property type="match status" value="1"/>
</dbReference>
<dbReference type="SMART" id="SM01088">
    <property type="entry name" value="Col_cuticle_N"/>
    <property type="match status" value="1"/>
</dbReference>
<keyword evidence="1" id="KW-0677">Repeat</keyword>
<feature type="region of interest" description="Disordered" evidence="2">
    <location>
        <begin position="145"/>
        <end position="289"/>
    </location>
</feature>
<keyword evidence="3" id="KW-0812">Transmembrane</keyword>
<evidence type="ECO:0000256" key="2">
    <source>
        <dbReference type="SAM" id="MobiDB-lite"/>
    </source>
</evidence>
<dbReference type="EMBL" id="JABEBT010000090">
    <property type="protein sequence ID" value="KAF7632914.1"/>
    <property type="molecule type" value="Genomic_DNA"/>
</dbReference>
<dbReference type="GO" id="GO:0042302">
    <property type="term" value="F:structural constituent of cuticle"/>
    <property type="evidence" value="ECO:0007669"/>
    <property type="project" value="InterPro"/>
</dbReference>
<dbReference type="PANTHER" id="PTHR24637">
    <property type="entry name" value="COLLAGEN"/>
    <property type="match status" value="1"/>
</dbReference>
<dbReference type="InterPro" id="IPR008160">
    <property type="entry name" value="Collagen"/>
</dbReference>
<reference evidence="5" key="1">
    <citation type="journal article" date="2020" name="Ecol. Evol.">
        <title>Genome structure and content of the rice root-knot nematode (Meloidogyne graminicola).</title>
        <authorList>
            <person name="Phan N.T."/>
            <person name="Danchin E.G.J."/>
            <person name="Klopp C."/>
            <person name="Perfus-Barbeoch L."/>
            <person name="Kozlowski D.K."/>
            <person name="Koutsovoulos G.D."/>
            <person name="Lopez-Roques C."/>
            <person name="Bouchez O."/>
            <person name="Zahm M."/>
            <person name="Besnard G."/>
            <person name="Bellafiore S."/>
        </authorList>
    </citation>
    <scope>NUCLEOTIDE SEQUENCE</scope>
    <source>
        <strain evidence="5">VN-18</strain>
    </source>
</reference>
<accession>A0A8S9ZHV2</accession>
<evidence type="ECO:0000313" key="5">
    <source>
        <dbReference type="EMBL" id="KAF7632914.1"/>
    </source>
</evidence>
<sequence length="289" mass="31195">MKNKDIINQQKLYEKRKCYADKLKKITFISVTFGTVACIFSILIIPLLYIYTQHIQLILEPKLKICRTESRRLRVELIETEELLIITKQKTRIQRQTIHSSSTKIKKQQKSSLKLFASQPSISPFPLEEIISSCCRCGIGEPGLPGQPGNPGAPGPDGRNGAEGIPGVDGIPGIPLSEQEWCFDCPQAPPGSRGPPGPKGPNGQIGLPGTPGTPGNKGQPGIIGEPGFKGLPGPRGNRGPNGMPGKLIEHPGPRGAQGRTGAYGPSGASRPSWPSRKARTTWTYRREGL</sequence>
<keyword evidence="6" id="KW-1185">Reference proteome</keyword>
<dbReference type="AlphaFoldDB" id="A0A8S9ZHV2"/>
<dbReference type="Pfam" id="PF01484">
    <property type="entry name" value="Col_cuticle_N"/>
    <property type="match status" value="1"/>
</dbReference>
<dbReference type="OrthoDB" id="5905522at2759"/>
<dbReference type="Proteomes" id="UP000605970">
    <property type="component" value="Unassembled WGS sequence"/>
</dbReference>
<feature type="transmembrane region" description="Helical" evidence="3">
    <location>
        <begin position="26"/>
        <end position="51"/>
    </location>
</feature>
<feature type="domain" description="Nematode cuticle collagen N-terminal" evidence="4">
    <location>
        <begin position="25"/>
        <end position="77"/>
    </location>
</feature>
<keyword evidence="3" id="KW-0472">Membrane</keyword>
<keyword evidence="3" id="KW-1133">Transmembrane helix</keyword>